<evidence type="ECO:0000313" key="1">
    <source>
        <dbReference type="EMBL" id="KAF9666398.1"/>
    </source>
</evidence>
<keyword evidence="2" id="KW-1185">Reference proteome</keyword>
<dbReference type="EMBL" id="JADGMS010000016">
    <property type="protein sequence ID" value="KAF9666398.1"/>
    <property type="molecule type" value="Genomic_DNA"/>
</dbReference>
<comment type="caution">
    <text evidence="1">The sequence shown here is derived from an EMBL/GenBank/DDBJ whole genome shotgun (WGS) entry which is preliminary data.</text>
</comment>
<dbReference type="PANTHER" id="PTHR35738:SF3">
    <property type="entry name" value="OS05G0577800 PROTEIN"/>
    <property type="match status" value="1"/>
</dbReference>
<dbReference type="Gene3D" id="2.40.160.10">
    <property type="entry name" value="Porin"/>
    <property type="match status" value="1"/>
</dbReference>
<accession>A0A835MQZ0</accession>
<sequence length="505" mass="56385">MAYKARLLLPTPCLENGSLRGGLYRTMQLPTPKRAFKELTARCLGLGLVVESVHCPQSSPRSELQDEKVTRDVPFMPDKLAPALLLLVGIGKDVGREEWRVEFVINLRERDALDARGFRGFCSCKEICSTLKKNKTENGELDEQGAATTHGAGPSSLRLPSSGCPHQVWNGITFMLNYIYIYINCRMLESSYNILFGKLALKCLFEDYFEEASHFSTRIMLKPIDDPHVDFIANLSGPLNHKPEENIVGNALFRWQSDLDDPHSFMDLFVSSSDPILQMRSSAYYPKYGFGAFGIFPLLLRKRISTEDYGVVGLRYGSENLSVGATLMPLASKYESPKHAWLVSKMGRLTVGVQYEPQYGSKGGSTYKNLMNWSAAVGYGVGSGSPLSPSFNFCLELAKTSQFIASFYQHVVVQRRVKNPLEENEIVGITNYIDFGFELQTRVDDPKTSNDIPDSTFQVAASWQANKNFLLKGKVGPLSSTLAFAFKSWWKPSFTFNISGSSGYK</sequence>
<dbReference type="Proteomes" id="UP000657918">
    <property type="component" value="Chromosome 16"/>
</dbReference>
<proteinExistence type="predicted"/>
<name>A0A835MQZ0_9ROSI</name>
<evidence type="ECO:0000313" key="2">
    <source>
        <dbReference type="Proteomes" id="UP000657918"/>
    </source>
</evidence>
<dbReference type="AlphaFoldDB" id="A0A835MQZ0"/>
<dbReference type="PANTHER" id="PTHR35738">
    <property type="entry name" value="OS05G0577800 PROTEIN"/>
    <property type="match status" value="1"/>
</dbReference>
<reference evidence="1 2" key="1">
    <citation type="submission" date="2020-10" db="EMBL/GenBank/DDBJ databases">
        <title>Plant Genome Project.</title>
        <authorList>
            <person name="Zhang R.-G."/>
        </authorList>
    </citation>
    <scope>NUCLEOTIDE SEQUENCE [LARGE SCALE GENOMIC DNA]</scope>
    <source>
        <strain evidence="1">FAFU-HL-1</strain>
        <tissue evidence="1">Leaf</tissue>
    </source>
</reference>
<dbReference type="InterPro" id="IPR023614">
    <property type="entry name" value="Porin_dom_sf"/>
</dbReference>
<organism evidence="1 2">
    <name type="scientific">Salix dunnii</name>
    <dbReference type="NCBI Taxonomy" id="1413687"/>
    <lineage>
        <taxon>Eukaryota</taxon>
        <taxon>Viridiplantae</taxon>
        <taxon>Streptophyta</taxon>
        <taxon>Embryophyta</taxon>
        <taxon>Tracheophyta</taxon>
        <taxon>Spermatophyta</taxon>
        <taxon>Magnoliopsida</taxon>
        <taxon>eudicotyledons</taxon>
        <taxon>Gunneridae</taxon>
        <taxon>Pentapetalae</taxon>
        <taxon>rosids</taxon>
        <taxon>fabids</taxon>
        <taxon>Malpighiales</taxon>
        <taxon>Salicaceae</taxon>
        <taxon>Saliceae</taxon>
        <taxon>Salix</taxon>
    </lineage>
</organism>
<protein>
    <submittedName>
        <fullName evidence="1">Uncharacterized protein</fullName>
    </submittedName>
</protein>
<dbReference type="OrthoDB" id="439326at2759"/>
<gene>
    <name evidence="1" type="ORF">SADUNF_Sadunf16G0225300</name>
</gene>